<evidence type="ECO:0000313" key="2">
    <source>
        <dbReference type="Proteomes" id="UP001499878"/>
    </source>
</evidence>
<dbReference type="InterPro" id="IPR036249">
    <property type="entry name" value="Thioredoxin-like_sf"/>
</dbReference>
<reference evidence="2" key="1">
    <citation type="journal article" date="2019" name="Int. J. Syst. Evol. Microbiol.">
        <title>The Global Catalogue of Microorganisms (GCM) 10K type strain sequencing project: providing services to taxonomists for standard genome sequencing and annotation.</title>
        <authorList>
            <consortium name="The Broad Institute Genomics Platform"/>
            <consortium name="The Broad Institute Genome Sequencing Center for Infectious Disease"/>
            <person name="Wu L."/>
            <person name="Ma J."/>
        </authorList>
    </citation>
    <scope>NUCLEOTIDE SEQUENCE [LARGE SCALE GENOMIC DNA]</scope>
    <source>
        <strain evidence="2">JCM 18306</strain>
    </source>
</reference>
<dbReference type="Gene3D" id="3.40.30.10">
    <property type="entry name" value="Glutaredoxin"/>
    <property type="match status" value="1"/>
</dbReference>
<proteinExistence type="predicted"/>
<evidence type="ECO:0008006" key="3">
    <source>
        <dbReference type="Google" id="ProtNLM"/>
    </source>
</evidence>
<dbReference type="Pfam" id="PF22234">
    <property type="entry name" value="Rv2466c-like"/>
    <property type="match status" value="1"/>
</dbReference>
<accession>A0ABP9T4V0</accession>
<name>A0ABP9T4V0_9ACTN</name>
<dbReference type="Proteomes" id="UP001499878">
    <property type="component" value="Unassembled WGS sequence"/>
</dbReference>
<dbReference type="SUPFAM" id="SSF52833">
    <property type="entry name" value="Thioredoxin-like"/>
    <property type="match status" value="1"/>
</dbReference>
<dbReference type="EMBL" id="BAABJR010000008">
    <property type="protein sequence ID" value="GAA5210235.1"/>
    <property type="molecule type" value="Genomic_DNA"/>
</dbReference>
<comment type="caution">
    <text evidence="1">The sequence shown here is derived from an EMBL/GenBank/DDBJ whole genome shotgun (WGS) entry which is preliminary data.</text>
</comment>
<organism evidence="1 2">
    <name type="scientific">Streptomyces thinghirensis</name>
    <dbReference type="NCBI Taxonomy" id="551547"/>
    <lineage>
        <taxon>Bacteria</taxon>
        <taxon>Bacillati</taxon>
        <taxon>Actinomycetota</taxon>
        <taxon>Actinomycetes</taxon>
        <taxon>Kitasatosporales</taxon>
        <taxon>Streptomycetaceae</taxon>
        <taxon>Streptomyces</taxon>
    </lineage>
</organism>
<evidence type="ECO:0000313" key="1">
    <source>
        <dbReference type="EMBL" id="GAA5210235.1"/>
    </source>
</evidence>
<gene>
    <name evidence="1" type="ORF">GCM10023323_37050</name>
</gene>
<keyword evidence="2" id="KW-1185">Reference proteome</keyword>
<protein>
    <recommendedName>
        <fullName evidence="3">Disulfide bond formation protein DsbA</fullName>
    </recommendedName>
</protein>
<sequence length="258" mass="27337">MDASPAWVRLESTDLVEGTMTDGTHGTADAEEVTLWVDPVCAWTWITYKWLSGAAQVRPLSLSVRPTGLGYLQGTPGLDEEHARFLELAPGPVRVLAAAGAGHGTQAVGPLYEAVARRFHEAGGLYEGLHERVRGLSVQAKREVQASLLEQARDVVGEALAECGLPARLAAAMGSAEWDEDLRTAHASIPRDGLELEVIGVPVISVGGRVGVFGPVLRSAPAGERAGALWDGFAALVREDAFLELRRVTPRPVPTPAG</sequence>
<dbReference type="InterPro" id="IPR053977">
    <property type="entry name" value="Rv2466c-like"/>
</dbReference>